<gene>
    <name evidence="2" type="ORF">J41TS12_35810</name>
</gene>
<protein>
    <recommendedName>
        <fullName evidence="4">DUF1129 family protein</fullName>
    </recommendedName>
</protein>
<keyword evidence="1" id="KW-0472">Membrane</keyword>
<dbReference type="PANTHER" id="PTHR41307">
    <property type="entry name" value="MEMBRANE PROTEIN-RELATED"/>
    <property type="match status" value="1"/>
</dbReference>
<sequence length="223" mass="25576">MNTTEMIKHNNERRELLNKENLKVYEDAMIYIRLNARSEYATESILLELLEHLIEAQQHGKSAQDVFGDDLHGYCDALIADIPRQSKQSWLLDILRYTTLLFSTLFAVYTVVQLLSYFIPSLKTESISLLPFVVIIGLSGITILVVLYALKASIFGTKTWFILGIGVYFIAIGGYVYSTILFKDIWTVPINFWSCLAVTIVMVLLHQWFKRLSNKADLKLSRN</sequence>
<dbReference type="AlphaFoldDB" id="A0A919XYK2"/>
<accession>A0A919XYK2</accession>
<feature type="transmembrane region" description="Helical" evidence="1">
    <location>
        <begin position="160"/>
        <end position="178"/>
    </location>
</feature>
<proteinExistence type="predicted"/>
<keyword evidence="3" id="KW-1185">Reference proteome</keyword>
<evidence type="ECO:0008006" key="4">
    <source>
        <dbReference type="Google" id="ProtNLM"/>
    </source>
</evidence>
<keyword evidence="1" id="KW-0812">Transmembrane</keyword>
<keyword evidence="1" id="KW-1133">Transmembrane helix</keyword>
<dbReference type="InterPro" id="IPR008316">
    <property type="entry name" value="UCP029876"/>
</dbReference>
<reference evidence="2 3" key="1">
    <citation type="submission" date="2021-03" db="EMBL/GenBank/DDBJ databases">
        <title>Antimicrobial resistance genes in bacteria isolated from Japanese honey, and their potential for conferring macrolide and lincosamide resistance in the American foulbrood pathogen Paenibacillus larvae.</title>
        <authorList>
            <person name="Okamoto M."/>
            <person name="Kumagai M."/>
            <person name="Kanamori H."/>
            <person name="Takamatsu D."/>
        </authorList>
    </citation>
    <scope>NUCLEOTIDE SEQUENCE [LARGE SCALE GENOMIC DNA]</scope>
    <source>
        <strain evidence="2 3">J41TS12</strain>
    </source>
</reference>
<evidence type="ECO:0000313" key="2">
    <source>
        <dbReference type="EMBL" id="GIO38720.1"/>
    </source>
</evidence>
<feature type="transmembrane region" description="Helical" evidence="1">
    <location>
        <begin position="94"/>
        <end position="115"/>
    </location>
</feature>
<dbReference type="Gene3D" id="1.10.1900.10">
    <property type="entry name" value="c-terminal domain of poly(a) binding protein"/>
    <property type="match status" value="1"/>
</dbReference>
<dbReference type="PANTHER" id="PTHR41307:SF1">
    <property type="entry name" value="MEMBRANE PROTEIN"/>
    <property type="match status" value="1"/>
</dbReference>
<dbReference type="Proteomes" id="UP000681162">
    <property type="component" value="Unassembled WGS sequence"/>
</dbReference>
<dbReference type="EMBL" id="BORR01000014">
    <property type="protein sequence ID" value="GIO38720.1"/>
    <property type="molecule type" value="Genomic_DNA"/>
</dbReference>
<feature type="transmembrane region" description="Helical" evidence="1">
    <location>
        <begin position="127"/>
        <end position="148"/>
    </location>
</feature>
<evidence type="ECO:0000256" key="1">
    <source>
        <dbReference type="SAM" id="Phobius"/>
    </source>
</evidence>
<feature type="transmembrane region" description="Helical" evidence="1">
    <location>
        <begin position="190"/>
        <end position="209"/>
    </location>
</feature>
<comment type="caution">
    <text evidence="2">The sequence shown here is derived from an EMBL/GenBank/DDBJ whole genome shotgun (WGS) entry which is preliminary data.</text>
</comment>
<dbReference type="Pfam" id="PF06304">
    <property type="entry name" value="DUF1048"/>
    <property type="match status" value="1"/>
</dbReference>
<dbReference type="SUPFAM" id="SSF158560">
    <property type="entry name" value="BH3980-like"/>
    <property type="match status" value="1"/>
</dbReference>
<evidence type="ECO:0000313" key="3">
    <source>
        <dbReference type="Proteomes" id="UP000681162"/>
    </source>
</evidence>
<organism evidence="2 3">
    <name type="scientific">Paenibacillus antibioticophila</name>
    <dbReference type="NCBI Taxonomy" id="1274374"/>
    <lineage>
        <taxon>Bacteria</taxon>
        <taxon>Bacillati</taxon>
        <taxon>Bacillota</taxon>
        <taxon>Bacilli</taxon>
        <taxon>Bacillales</taxon>
        <taxon>Paenibacillaceae</taxon>
        <taxon>Paenibacillus</taxon>
    </lineage>
</organism>
<dbReference type="RefSeq" id="WP_212941061.1">
    <property type="nucleotide sequence ID" value="NZ_BORR01000014.1"/>
</dbReference>
<name>A0A919XYK2_9BACL</name>